<protein>
    <submittedName>
        <fullName evidence="1">CRP/FNR family transcriptional regulator, anaerobic regulatory protein</fullName>
    </submittedName>
</protein>
<proteinExistence type="predicted"/>
<organism evidence="1 2">
    <name type="scientific">Micrococcus terreus</name>
    <dbReference type="NCBI Taxonomy" id="574650"/>
    <lineage>
        <taxon>Bacteria</taxon>
        <taxon>Bacillati</taxon>
        <taxon>Actinomycetota</taxon>
        <taxon>Actinomycetes</taxon>
        <taxon>Micrococcales</taxon>
        <taxon>Micrococcaceae</taxon>
        <taxon>Micrococcus</taxon>
    </lineage>
</organism>
<accession>A0A1I7MMA7</accession>
<dbReference type="RefSeq" id="WP_091697148.1">
    <property type="nucleotide sequence ID" value="NZ_FPCG01000006.1"/>
</dbReference>
<dbReference type="AlphaFoldDB" id="A0A1I7MMA7"/>
<dbReference type="Gene3D" id="2.60.120.10">
    <property type="entry name" value="Jelly Rolls"/>
    <property type="match status" value="1"/>
</dbReference>
<reference evidence="1 2" key="1">
    <citation type="submission" date="2016-10" db="EMBL/GenBank/DDBJ databases">
        <authorList>
            <person name="de Groot N.N."/>
        </authorList>
    </citation>
    <scope>NUCLEOTIDE SEQUENCE [LARGE SCALE GENOMIC DNA]</scope>
    <source>
        <strain evidence="1 2">CGMCC 1.7054</strain>
    </source>
</reference>
<dbReference type="OrthoDB" id="7688673at2"/>
<dbReference type="EMBL" id="FPCG01000006">
    <property type="protein sequence ID" value="SFV23047.1"/>
    <property type="molecule type" value="Genomic_DNA"/>
</dbReference>
<dbReference type="InterPro" id="IPR014710">
    <property type="entry name" value="RmlC-like_jellyroll"/>
</dbReference>
<evidence type="ECO:0000313" key="2">
    <source>
        <dbReference type="Proteomes" id="UP000198881"/>
    </source>
</evidence>
<keyword evidence="2" id="KW-1185">Reference proteome</keyword>
<dbReference type="STRING" id="574650.SAMN04487966_1063"/>
<dbReference type="Proteomes" id="UP000198881">
    <property type="component" value="Unassembled WGS sequence"/>
</dbReference>
<name>A0A1I7MMA7_9MICC</name>
<gene>
    <name evidence="1" type="ORF">SAMN04487966_1063</name>
</gene>
<sequence length="74" mass="8195">MFSHDDLAALVAEHPSIALQMLGTLGQRLADADRRLALSTLEVDVRVADLNRPGFDGDSVYWIPTRAWSVRFVA</sequence>
<evidence type="ECO:0000313" key="1">
    <source>
        <dbReference type="EMBL" id="SFV23047.1"/>
    </source>
</evidence>